<dbReference type="EMBL" id="CM047742">
    <property type="protein sequence ID" value="KAJ0035001.1"/>
    <property type="molecule type" value="Genomic_DNA"/>
</dbReference>
<proteinExistence type="predicted"/>
<protein>
    <submittedName>
        <fullName evidence="1">Uncharacterized protein</fullName>
    </submittedName>
</protein>
<dbReference type="Proteomes" id="UP001163603">
    <property type="component" value="Chromosome 7"/>
</dbReference>
<accession>A0ACC0YDU0</accession>
<organism evidence="1 2">
    <name type="scientific">Pistacia integerrima</name>
    <dbReference type="NCBI Taxonomy" id="434235"/>
    <lineage>
        <taxon>Eukaryota</taxon>
        <taxon>Viridiplantae</taxon>
        <taxon>Streptophyta</taxon>
        <taxon>Embryophyta</taxon>
        <taxon>Tracheophyta</taxon>
        <taxon>Spermatophyta</taxon>
        <taxon>Magnoliopsida</taxon>
        <taxon>eudicotyledons</taxon>
        <taxon>Gunneridae</taxon>
        <taxon>Pentapetalae</taxon>
        <taxon>rosids</taxon>
        <taxon>malvids</taxon>
        <taxon>Sapindales</taxon>
        <taxon>Anacardiaceae</taxon>
        <taxon>Pistacia</taxon>
    </lineage>
</organism>
<sequence>MDSIHLRILNRPSTFLHHPKPLKFVHSNLLSFNPRISSPVHLHRSRKHFSGVVCGVSSTETREEEKKKMKMKSKSGSGNVRLNVRLDHQVEFGESVAILGSVKELGLWKKAVKMNWSERGWVCDLKLKGEESIEYKFVIVGKDKRMVWESGDNRILKLPVGGSFGIICHWNETGEAVDLLPLSVQENEEDTRDVGEIKSTITVSAAEALLEVETSPFVGQWQGKAASFMRSNENRNQELDRKWDTSNLEGLALKLVENDQNARNWRRKLEVVRELLDDNLQSGDRLEALTYSAIYLKWINTGQIPCFEDGGHHRPNRHAEISRLIFRELERISCRKDTSPQEVLVIRKIHPCLPSFKAEFTASVPLTRIRDIAHRNDIPHDLKQEIKHAIQNKLHRNAGPEDLVATEAMLARITKNSGEYSNAFVEQFKIFHHELKDFFNAGSLAEQLDIIRESLDAQGIFALTLFLDCKKNLDSLEESSNIMELIKTMRSLNALRATIVKGLESGLRNDAPDAAIAMRQKWRLCEIGLEDYSFVLFSRFLNAVEAKGGAHWLAENVESKNVGSWNDALGVLVVGVSQLGLSGWRPEECSAIRNELLAWQEIGLSVKEGM</sequence>
<reference evidence="2" key="1">
    <citation type="journal article" date="2023" name="G3 (Bethesda)">
        <title>Genome assembly and association tests identify interacting loci associated with vigor, precocity, and sex in interspecific pistachio rootstocks.</title>
        <authorList>
            <person name="Palmer W."/>
            <person name="Jacygrad E."/>
            <person name="Sagayaradj S."/>
            <person name="Cavanaugh K."/>
            <person name="Han R."/>
            <person name="Bertier L."/>
            <person name="Beede B."/>
            <person name="Kafkas S."/>
            <person name="Golino D."/>
            <person name="Preece J."/>
            <person name="Michelmore R."/>
        </authorList>
    </citation>
    <scope>NUCLEOTIDE SEQUENCE [LARGE SCALE GENOMIC DNA]</scope>
</reference>
<keyword evidence="2" id="KW-1185">Reference proteome</keyword>
<name>A0ACC0YDU0_9ROSI</name>
<evidence type="ECO:0000313" key="1">
    <source>
        <dbReference type="EMBL" id="KAJ0035001.1"/>
    </source>
</evidence>
<evidence type="ECO:0000313" key="2">
    <source>
        <dbReference type="Proteomes" id="UP001163603"/>
    </source>
</evidence>
<gene>
    <name evidence="1" type="ORF">Pint_25632</name>
</gene>
<comment type="caution">
    <text evidence="1">The sequence shown here is derived from an EMBL/GenBank/DDBJ whole genome shotgun (WGS) entry which is preliminary data.</text>
</comment>